<reference evidence="2 3" key="1">
    <citation type="journal article" date="2018" name="Front. Microbiol.">
        <title>Genome-Wide Analysis of Corynespora cassiicola Leaf Fall Disease Putative Effectors.</title>
        <authorList>
            <person name="Lopez D."/>
            <person name="Ribeiro S."/>
            <person name="Label P."/>
            <person name="Fumanal B."/>
            <person name="Venisse J.S."/>
            <person name="Kohler A."/>
            <person name="de Oliveira R.R."/>
            <person name="Labutti K."/>
            <person name="Lipzen A."/>
            <person name="Lail K."/>
            <person name="Bauer D."/>
            <person name="Ohm R.A."/>
            <person name="Barry K.W."/>
            <person name="Spatafora J."/>
            <person name="Grigoriev I.V."/>
            <person name="Martin F.M."/>
            <person name="Pujade-Renaud V."/>
        </authorList>
    </citation>
    <scope>NUCLEOTIDE SEQUENCE [LARGE SCALE GENOMIC DNA]</scope>
    <source>
        <strain evidence="2 3">Philippines</strain>
    </source>
</reference>
<gene>
    <name evidence="2" type="ORF">BS50DRAFT_665398</name>
</gene>
<proteinExistence type="predicted"/>
<dbReference type="Proteomes" id="UP000240883">
    <property type="component" value="Unassembled WGS sequence"/>
</dbReference>
<accession>A0A2T2NRD2</accession>
<keyword evidence="3" id="KW-1185">Reference proteome</keyword>
<name>A0A2T2NRD2_CORCC</name>
<evidence type="ECO:0000313" key="3">
    <source>
        <dbReference type="Proteomes" id="UP000240883"/>
    </source>
</evidence>
<evidence type="ECO:0000313" key="2">
    <source>
        <dbReference type="EMBL" id="PSN67953.1"/>
    </source>
</evidence>
<feature type="chain" id="PRO_5015785817" evidence="1">
    <location>
        <begin position="22"/>
        <end position="193"/>
    </location>
</feature>
<keyword evidence="1" id="KW-0732">Signal</keyword>
<organism evidence="2 3">
    <name type="scientific">Corynespora cassiicola Philippines</name>
    <dbReference type="NCBI Taxonomy" id="1448308"/>
    <lineage>
        <taxon>Eukaryota</taxon>
        <taxon>Fungi</taxon>
        <taxon>Dikarya</taxon>
        <taxon>Ascomycota</taxon>
        <taxon>Pezizomycotina</taxon>
        <taxon>Dothideomycetes</taxon>
        <taxon>Pleosporomycetidae</taxon>
        <taxon>Pleosporales</taxon>
        <taxon>Corynesporascaceae</taxon>
        <taxon>Corynespora</taxon>
    </lineage>
</organism>
<dbReference type="AlphaFoldDB" id="A0A2T2NRD2"/>
<sequence>MGSSIMHILALLLFLFNLALATPSPPSSVEVNNSSSLILPRDRSTCKFHIRLTAQCPENRYDQNMEVYMKVTGLSDSFNIHREVQGVGQDIIVSGNQKGSLTNFYNNHKMEFTWHSDKNADQDQLDIHYAGSSVTDGWSVDWNTCKKGKWTKDVKKSLDYPRPDAVMDCRDKDPKMRGSNRQRTRDMDCTVIC</sequence>
<protein>
    <submittedName>
        <fullName evidence="2">Uncharacterized protein</fullName>
    </submittedName>
</protein>
<dbReference type="EMBL" id="KZ678134">
    <property type="protein sequence ID" value="PSN67953.1"/>
    <property type="molecule type" value="Genomic_DNA"/>
</dbReference>
<evidence type="ECO:0000256" key="1">
    <source>
        <dbReference type="SAM" id="SignalP"/>
    </source>
</evidence>
<feature type="signal peptide" evidence="1">
    <location>
        <begin position="1"/>
        <end position="21"/>
    </location>
</feature>